<dbReference type="Proteomes" id="UP000018808">
    <property type="component" value="Segment"/>
</dbReference>
<protein>
    <submittedName>
        <fullName evidence="2">VrlC protein</fullName>
    </submittedName>
</protein>
<dbReference type="KEGG" id="vg:18504653"/>
<evidence type="ECO:0000259" key="1">
    <source>
        <dbReference type="Pfam" id="PF14240"/>
    </source>
</evidence>
<evidence type="ECO:0000313" key="3">
    <source>
        <dbReference type="Proteomes" id="UP000018808"/>
    </source>
</evidence>
<proteinExistence type="predicted"/>
<dbReference type="InterPro" id="IPR025924">
    <property type="entry name" value="YHYH_dom"/>
</dbReference>
<accession>V5UR92</accession>
<reference evidence="2 3" key="1">
    <citation type="journal article" date="2014" name="Nature">
        <title>Viral tagging reveals discrete populations in Synechococcus viral genome sequence space.</title>
        <authorList>
            <person name="Deng L."/>
            <person name="Ignacio Espinoza J.C."/>
            <person name="Gregory A.C."/>
            <person name="Poulos B.T."/>
            <person name="Weitz J.S."/>
            <person name="Hugenholtz P."/>
            <person name="Sullivan M.B."/>
        </authorList>
    </citation>
    <scope>NUCLEOTIDE SEQUENCE [LARGE SCALE GENOMIC DNA]</scope>
</reference>
<dbReference type="EMBL" id="KF156338">
    <property type="protein sequence ID" value="AHB80491.1"/>
    <property type="molecule type" value="Genomic_DNA"/>
</dbReference>
<dbReference type="GeneID" id="18504653"/>
<feature type="domain" description="YHYH" evidence="1">
    <location>
        <begin position="727"/>
        <end position="847"/>
    </location>
</feature>
<gene>
    <name evidence="2" type="ORF">S-MbCM7_077</name>
</gene>
<organism evidence="2 3">
    <name type="scientific">Synechococcus phage ACG-2014h</name>
    <dbReference type="NCBI Taxonomy" id="1340810"/>
    <lineage>
        <taxon>Viruses</taxon>
        <taxon>Duplodnaviria</taxon>
        <taxon>Heunggongvirae</taxon>
        <taxon>Uroviricota</taxon>
        <taxon>Caudoviricetes</taxon>
        <taxon>Pantevenvirales</taxon>
        <taxon>Kyanoviridae</taxon>
        <taxon>Sedonavirus</taxon>
        <taxon>Sedonavirus tusconh</taxon>
    </lineage>
</organism>
<dbReference type="Pfam" id="PF14240">
    <property type="entry name" value="YHYH"/>
    <property type="match status" value="1"/>
</dbReference>
<name>V5UR92_9CAUD</name>
<dbReference type="RefSeq" id="YP_009008211.1">
    <property type="nucleotide sequence ID" value="NC_023587.1"/>
</dbReference>
<sequence length="3533" mass="387797">MAVKKAISTLIESQLPEFIISEYELFSKFITKYYEQQELQGQPLDVISNLQTYADIDYYEKNLLKQKSTLVTNVTDSATSIQVADATSFPEENGYIKIDDEICFYKTRTNNTFQEVSRGVSGNTKLGDLYSSNNYVSTVAASHSGGSDVQNISNLFLYALIKSFEAQYLGAFPEKYLKGEVDKRTLIKNIRKFYKAKGTEASVRFLFNTLVAGGEENTPTQYEPKDFTYKSSESDWVQGYALKAKVLSGDVNDLIGKVITQPETDNTAFASATVDNVRYDSTVDGENIYNIFLAEETINGTFAITSKTQLTEQILSSDGPGDTVKVFSTLGWKKTGSILVGNEIITFDKKNITQFTIASRQTQGTYAVESDVYEPVGLSGAGVTLLSFGLVYNLNVENGQPNSTVGEKIQVGLPGFITSDAKIVDAQNNSRFKFSTGAVPVAPGKPAIQSILAGLTADVSAIFEDDQYYYIASTGYPSYDILDGASGYPTNIQDQKLLKLVRKQATRTTEIYKTPDADVGILVNGVRVYSYKDEDFVNFGKLEKIDVTVKGTKYTAPPNVLVDGVPGRAVAKLSGEFVESVELRNPSQYSKTPRVEILSGRGAIVRAVVTQGKVTSLLIDNQGEYYSVPPTILIRDKVGRGRFAEYVATIEGGKVTGYEVINEGEFYSQNNIEVIVFPVGSGATGVATIKKWVKNRYTKLETKLDDEYGYLFENYNKELEYGYGHLGNPKSLRVALNDNLSSTFQEPASKTHSPIIGYAYDGNPIYGPFGYENPLNAASSITRMTSSYILKTSRLEGPSTSTYTLGTFIDDYEYRHRSGLLDQNNGRYCVTPEFPTGVYAYFLTINSQQEPQYPYILGENFYSLPVDSNYNSDISQTNLPTNVRRFYRSGTPSNGGNFLATVNDVKSGSIDNIDIVSSTNTFSVGSKLFFNNTGTEGFGAEATVSELKGKNVDWLESTEIKATRLEIVNPAYLFDGDTLTQPSTGSSGEIVGTVRNDNVVVLRNVQGTFDTTNTFSASIKVLNLQLDTASSYSVGSILKLTDGAVAQVAFGEVLATTADSNVVTVKVLPSADYDNDPTTSNDVATGTSPYYFETEANLAEHYLASNNLSDTSGTKITGFVSLSDGLEPFDVNQLVALIQTSENHGIGLNDVVNVAINPDDATKTTTYYVRKRIYQDLQLIPPTITTKVNYTGIGRLLVYNVGWDYTAGSYTNIPLTGGSGSDATANIVVGTDGYVTDIQITDGGTGYEREDLLSIDDVELGRSGASQSTQRLKVYVDHVGVSRESTKITIDDASRFSINDLATIDTEIVKVSSISSNTLTVERAQEGTTAVDHYDNAPFVLYKGRYNFDANFQVNGSETVTYDPVTHKLFIVYPSSTILNNLTPVTSFDSFFDNSSPQRLTDIVNASVATNKFEFKRGTSGTYQTNPIIEIQEYYKYVFDTSDSSLSGTYLDFSPSKSFNLVPVEKVESAILPGASGAQIELKFGFGSTDATNTYNVKRPTEFSNYYYFDRNNIISSEDSYLQIINDPLVGRRVVNYVTSNRICYSLEKTPQYDGSGSITYTTTSAFSVGGISKVDITNIGDTYRKTPIITGVFPSEDNLASATVLFDSFTNTITGVRVDTFGSNYSKPVVVVTDAKGGIDASFTVTMGAGGKVFDIKVKTKGKGYTSAPTIAVIESDVKLFAQGEDIGVPKNVSIIRNGASFHKDKTLYSDYTTPYVYALKNYPNNAFDKGEIVVQTINNIEVARGTVAEWREGSNLLSIVNITGEFRENYIVESLRSGNTGEIFATYVTKFSLDIRSSYDNQGYYTSDRGRVGNSNQRLTDSFFYQDYSYVIKSRTPINIWRDLIKNTTHPAGMKLFGEVIIDPVASSEMPTEMPKSSHFSVVQLWDPEKNKITVENTRRVVTQTVQRIEDYRAKEGTGTVSVQEYNFADLLSAEVKLDTPFDGRFNSNGQLVGTTTFNLREKNNNSVIVPYNNQSLIVTLDGVIQEPGVAYSISGSTITFAAPPLGEQIIEGQKVPQQKLLARLFYFRDPGVSQSTLKKVRNIYQRGGTWIDAANQIEKNTDFIIAETIGWFESQYASVISNNTIPWNILEPKFKDDIRLTMIALDHDIRFGGNVKSLDYAADFVTKYDTYEVYINAAIEYAVRLAKLAVRNWDWIEVNASWTAGNDVITVTDSSNVAIGAHISAGGAFPSANNIKVTEIINDTQVRVSANALITSGTPPAGSAAPGNTYLNGTQTVDTTLPTATGVVTPGDQYSVGPGTSLTVAPVFNGLNQVTFTFAGTNNGTFYDGSDLIAKNREYIIDYSVNWAKATYPLVNWSSKETKCRRDTGILIDRVVDHLRYGGNYKIVEYAELYFIGSKLAYINDQLPQTLATYDKVLNELCVLAMRQTLPGTSIYTTIAPVINGEVIADANSPACAGVAAALNTYYDIIDTIFNSGPTVLGKTYYNSNKTGAYTNTTPITNLNILPDNQLPSSECATVVSAISELTTNITSTITGSTETRSLPDYIDGETTVFDLYYEDDTAVQLPGPEDDLIVVLNGVVQRNKFNSFEPAFDAYYIDRTKNPNQIVFDSPPIWDQDITAKTIGEPTAVEKFFAFNIGSYKRYTTDKTLILEDDYSSKGPFLIKSVDTDTVYNVEDRDFLIVLVNGVLQDYESAYEISGPAITFKYPLRKEDVVDMRLLYGKDYEKVVTLYDHEPGSYLYNKTLTVGNGASTVYFGYNDWWNSDKGYPSNYANVWLYQELPSGAKNPLGKMVNYYIQGTDFKFQLRSNNTTFDPTLDIKIGIFLNPNGPTFTIDTATYTCTLTTNNVDADGITILSRESQTWFKNDVANTNDALTKKGFFKVAPGDVIKIDGEDKPRTIKKVAPNVYSKEYRNNSDVTSDHYGTYTVSPYNGITRGEGLSITPIMEKDGSGNLTGKIERLDWNRKVFRSNGSRAEGTAYQYYTPPQVEFVPKNGNGGGAKAAVIVSNGNVIAVELIDGGSGYTDIPKAVVTRNYKHIRSNDIEVSVIKIGVQSVVKQSITIQSEVTPITLPPPLAAYISSFLLISPYLIERKIVDNIWPVEQLNDMPTGDDQPGIVVRQRSTDRITPIAMVKPDVTRQIVSVAATAAPNVISASVISTSRAITTTVQREIDSTFLERKTYNAAGAFLQTDLPQGSTIVYIPDTSQFSSNGKILVGNEVIYYPRKYEDRFLFCERGQEGTNDQLWIAGTFVRQLKDLVSVIPGGVNTIQSISSVSSSTSASVESLRTLQVQGGSTTLPGTTDRLSILRLQVQIDTESISTVSFVRNSLIETGVVGIDPMVITYQETTVRTDQQINVVFDYSVRRESTALLLFTPPSGLLDFYQEEVFFTNPVETRNNGPVTLIAKTVTKRNSIVIDLVNADEGLNTYQGEYTVGNLGSNIGNWTTVGFDDGTANVSNWSIQHFERYFAAVSINDFVKRANSNFTLSGQKWNLGNPSIQNPVTITTSSGSIPSTIAVADTTYFPSSGHLFTESGSVIEYTGTTATSFTGCTLLRGTTTIASGDEIVPFSIS</sequence>
<evidence type="ECO:0000313" key="2">
    <source>
        <dbReference type="EMBL" id="AHB80491.1"/>
    </source>
</evidence>
<keyword evidence="3" id="KW-1185">Reference proteome</keyword>